<evidence type="ECO:0000259" key="6">
    <source>
        <dbReference type="PROSITE" id="PS50918"/>
    </source>
</evidence>
<dbReference type="Pfam" id="PF02825">
    <property type="entry name" value="WWE"/>
    <property type="match status" value="1"/>
</dbReference>
<dbReference type="SUPFAM" id="SSF63570">
    <property type="entry name" value="PABC (PABP) domain"/>
    <property type="match status" value="2"/>
</dbReference>
<keyword evidence="4" id="KW-0520">NAD</keyword>
<evidence type="ECO:0000256" key="5">
    <source>
        <dbReference type="SAM" id="MobiDB-lite"/>
    </source>
</evidence>
<organism evidence="9">
    <name type="scientific">Capitella teleta</name>
    <name type="common">Polychaete worm</name>
    <dbReference type="NCBI Taxonomy" id="283909"/>
    <lineage>
        <taxon>Eukaryota</taxon>
        <taxon>Metazoa</taxon>
        <taxon>Spiralia</taxon>
        <taxon>Lophotrochozoa</taxon>
        <taxon>Annelida</taxon>
        <taxon>Polychaeta</taxon>
        <taxon>Sedentaria</taxon>
        <taxon>Scolecida</taxon>
        <taxon>Capitellidae</taxon>
        <taxon>Capitella</taxon>
    </lineage>
</organism>
<comment type="subcellular location">
    <subcellularLocation>
        <location evidence="1">Nucleus</location>
    </subcellularLocation>
</comment>
<feature type="region of interest" description="Disordered" evidence="5">
    <location>
        <begin position="177"/>
        <end position="210"/>
    </location>
</feature>
<dbReference type="Proteomes" id="UP000014760">
    <property type="component" value="Unassembled WGS sequence"/>
</dbReference>
<dbReference type="GO" id="GO:0005634">
    <property type="term" value="C:nucleus"/>
    <property type="evidence" value="ECO:0007669"/>
    <property type="project" value="UniProtKB-SubCell"/>
</dbReference>
<evidence type="ECO:0000259" key="8">
    <source>
        <dbReference type="PROSITE" id="PS51309"/>
    </source>
</evidence>
<dbReference type="Gene3D" id="3.90.228.10">
    <property type="match status" value="1"/>
</dbReference>
<feature type="region of interest" description="Disordered" evidence="5">
    <location>
        <begin position="75"/>
        <end position="159"/>
    </location>
</feature>
<evidence type="ECO:0000256" key="4">
    <source>
        <dbReference type="RuleBase" id="RU362114"/>
    </source>
</evidence>
<dbReference type="EnsemblMetazoa" id="CapteT222053">
    <property type="protein sequence ID" value="CapteP222053"/>
    <property type="gene ID" value="CapteG222053"/>
</dbReference>
<evidence type="ECO:0000313" key="10">
    <source>
        <dbReference type="EnsemblMetazoa" id="CapteP222053"/>
    </source>
</evidence>
<dbReference type="Pfam" id="PF00658">
    <property type="entry name" value="MLLE"/>
    <property type="match status" value="2"/>
</dbReference>
<dbReference type="InterPro" id="IPR037197">
    <property type="entry name" value="WWE_dom_sf"/>
</dbReference>
<keyword evidence="2" id="KW-0539">Nucleus</keyword>
<dbReference type="HOGENOM" id="CLU_330461_0_0_1"/>
<dbReference type="Pfam" id="PF00644">
    <property type="entry name" value="PARP"/>
    <property type="match status" value="1"/>
</dbReference>
<protein>
    <recommendedName>
        <fullName evidence="4">Poly [ADP-ribose] polymerase</fullName>
        <shortName evidence="4">PARP</shortName>
        <ecNumber evidence="4">2.4.2.-</ecNumber>
    </recommendedName>
</protein>
<dbReference type="GO" id="GO:1990404">
    <property type="term" value="F:NAD+-protein mono-ADP-ribosyltransferase activity"/>
    <property type="evidence" value="ECO:0007669"/>
    <property type="project" value="TreeGrafter"/>
</dbReference>
<dbReference type="OrthoDB" id="6133115at2759"/>
<dbReference type="EMBL" id="KB310466">
    <property type="protein sequence ID" value="ELT91498.1"/>
    <property type="molecule type" value="Genomic_DNA"/>
</dbReference>
<dbReference type="InterPro" id="IPR051712">
    <property type="entry name" value="ARTD-AVP"/>
</dbReference>
<feature type="domain" description="PABC" evidence="8">
    <location>
        <begin position="663"/>
        <end position="740"/>
    </location>
</feature>
<dbReference type="EC" id="2.4.2.-" evidence="4"/>
<evidence type="ECO:0000259" key="7">
    <source>
        <dbReference type="PROSITE" id="PS51059"/>
    </source>
</evidence>
<dbReference type="SUPFAM" id="SSF56399">
    <property type="entry name" value="ADP-ribosylation"/>
    <property type="match status" value="1"/>
</dbReference>
<reference evidence="11" key="1">
    <citation type="submission" date="2012-12" db="EMBL/GenBank/DDBJ databases">
        <authorList>
            <person name="Hellsten U."/>
            <person name="Grimwood J."/>
            <person name="Chapman J.A."/>
            <person name="Shapiro H."/>
            <person name="Aerts A."/>
            <person name="Otillar R.P."/>
            <person name="Terry A.Y."/>
            <person name="Boore J.L."/>
            <person name="Simakov O."/>
            <person name="Marletaz F."/>
            <person name="Cho S.-J."/>
            <person name="Edsinger-Gonzales E."/>
            <person name="Havlak P."/>
            <person name="Kuo D.-H."/>
            <person name="Larsson T."/>
            <person name="Lv J."/>
            <person name="Arendt D."/>
            <person name="Savage R."/>
            <person name="Osoegawa K."/>
            <person name="de Jong P."/>
            <person name="Lindberg D.R."/>
            <person name="Seaver E.C."/>
            <person name="Weisblat D.A."/>
            <person name="Putnam N.H."/>
            <person name="Grigoriev I.V."/>
            <person name="Rokhsar D.S."/>
        </authorList>
    </citation>
    <scope>NUCLEOTIDE SEQUENCE</scope>
    <source>
        <strain evidence="11">I ESC-2004</strain>
    </source>
</reference>
<feature type="compositionally biased region" description="Polar residues" evidence="5">
    <location>
        <begin position="177"/>
        <end position="196"/>
    </location>
</feature>
<dbReference type="InterPro" id="IPR036053">
    <property type="entry name" value="PABP-dom"/>
</dbReference>
<dbReference type="Gene3D" id="1.10.1900.10">
    <property type="entry name" value="c-terminal domain of poly(a) binding protein"/>
    <property type="match status" value="2"/>
</dbReference>
<dbReference type="GO" id="GO:0003950">
    <property type="term" value="F:NAD+ poly-ADP-ribosyltransferase activity"/>
    <property type="evidence" value="ECO:0007669"/>
    <property type="project" value="UniProtKB-UniRule"/>
</dbReference>
<dbReference type="SUPFAM" id="SSF117839">
    <property type="entry name" value="WWE domain"/>
    <property type="match status" value="1"/>
</dbReference>
<feature type="compositionally biased region" description="Low complexity" evidence="5">
    <location>
        <begin position="111"/>
        <end position="122"/>
    </location>
</feature>
<dbReference type="InterPro" id="IPR012317">
    <property type="entry name" value="Poly(ADP-ribose)pol_cat_dom"/>
</dbReference>
<feature type="domain" description="PARP catalytic" evidence="7">
    <location>
        <begin position="433"/>
        <end position="652"/>
    </location>
</feature>
<dbReference type="InterPro" id="IPR004170">
    <property type="entry name" value="WWE_dom"/>
</dbReference>
<evidence type="ECO:0000256" key="1">
    <source>
        <dbReference type="ARBA" id="ARBA00004123"/>
    </source>
</evidence>
<evidence type="ECO:0000256" key="2">
    <source>
        <dbReference type="ARBA" id="ARBA00023242"/>
    </source>
</evidence>
<dbReference type="InterPro" id="IPR002004">
    <property type="entry name" value="PABP_HYD_C"/>
</dbReference>
<evidence type="ECO:0000313" key="9">
    <source>
        <dbReference type="EMBL" id="ELT91498.1"/>
    </source>
</evidence>
<dbReference type="OMA" id="GHCIHED"/>
<reference evidence="10" key="3">
    <citation type="submission" date="2015-06" db="UniProtKB">
        <authorList>
            <consortium name="EnsemblMetazoa"/>
        </authorList>
    </citation>
    <scope>IDENTIFICATION</scope>
</reference>
<dbReference type="SMART" id="SM00517">
    <property type="entry name" value="PolyA"/>
    <property type="match status" value="2"/>
</dbReference>
<dbReference type="PANTHER" id="PTHR45740:SF2">
    <property type="entry name" value="POLY [ADP-RIBOSE] POLYMERASE"/>
    <property type="match status" value="1"/>
</dbReference>
<proteinExistence type="inferred from homology"/>
<evidence type="ECO:0000313" key="11">
    <source>
        <dbReference type="Proteomes" id="UP000014760"/>
    </source>
</evidence>
<reference evidence="9 11" key="2">
    <citation type="journal article" date="2013" name="Nature">
        <title>Insights into bilaterian evolution from three spiralian genomes.</title>
        <authorList>
            <person name="Simakov O."/>
            <person name="Marletaz F."/>
            <person name="Cho S.J."/>
            <person name="Edsinger-Gonzales E."/>
            <person name="Havlak P."/>
            <person name="Hellsten U."/>
            <person name="Kuo D.H."/>
            <person name="Larsson T."/>
            <person name="Lv J."/>
            <person name="Arendt D."/>
            <person name="Savage R."/>
            <person name="Osoegawa K."/>
            <person name="de Jong P."/>
            <person name="Grimwood J."/>
            <person name="Chapman J.A."/>
            <person name="Shapiro H."/>
            <person name="Aerts A."/>
            <person name="Otillar R.P."/>
            <person name="Terry A.Y."/>
            <person name="Boore J.L."/>
            <person name="Grigoriev I.V."/>
            <person name="Lindberg D.R."/>
            <person name="Seaver E.C."/>
            <person name="Weisblat D.A."/>
            <person name="Putnam N.H."/>
            <person name="Rokhsar D.S."/>
        </authorList>
    </citation>
    <scope>NUCLEOTIDE SEQUENCE</scope>
    <source>
        <strain evidence="9 11">I ESC-2004</strain>
    </source>
</reference>
<dbReference type="PROSITE" id="PS50918">
    <property type="entry name" value="WWE"/>
    <property type="match status" value="1"/>
</dbReference>
<dbReference type="Gene3D" id="3.30.720.50">
    <property type="match status" value="1"/>
</dbReference>
<dbReference type="STRING" id="283909.R7TCN0"/>
<dbReference type="AlphaFoldDB" id="R7TCN0"/>
<comment type="similarity">
    <text evidence="3">Belongs to the ARTD/PARP family.</text>
</comment>
<feature type="domain" description="WWE" evidence="6">
    <location>
        <begin position="327"/>
        <end position="409"/>
    </location>
</feature>
<name>R7TCN0_CAPTE</name>
<accession>R7TCN0</accession>
<keyword evidence="4" id="KW-0328">Glycosyltransferase</keyword>
<dbReference type="PANTHER" id="PTHR45740">
    <property type="entry name" value="POLY [ADP-RIBOSE] POLYMERASE"/>
    <property type="match status" value="1"/>
</dbReference>
<keyword evidence="11" id="KW-1185">Reference proteome</keyword>
<feature type="domain" description="PABC" evidence="8">
    <location>
        <begin position="754"/>
        <end position="831"/>
    </location>
</feature>
<feature type="compositionally biased region" description="Polar residues" evidence="5">
    <location>
        <begin position="128"/>
        <end position="158"/>
    </location>
</feature>
<dbReference type="PROSITE" id="PS51309">
    <property type="entry name" value="PABC"/>
    <property type="match status" value="2"/>
</dbReference>
<evidence type="ECO:0000256" key="3">
    <source>
        <dbReference type="ARBA" id="ARBA00024347"/>
    </source>
</evidence>
<keyword evidence="4" id="KW-0808">Transferase</keyword>
<feature type="compositionally biased region" description="Low complexity" evidence="5">
    <location>
        <begin position="85"/>
        <end position="102"/>
    </location>
</feature>
<dbReference type="EMBL" id="AMQN01002929">
    <property type="status" value="NOT_ANNOTATED_CDS"/>
    <property type="molecule type" value="Genomic_DNA"/>
</dbReference>
<dbReference type="PROSITE" id="PS51059">
    <property type="entry name" value="PARP_CATALYTIC"/>
    <property type="match status" value="1"/>
</dbReference>
<dbReference type="GO" id="GO:0003723">
    <property type="term" value="F:RNA binding"/>
    <property type="evidence" value="ECO:0007669"/>
    <property type="project" value="InterPro"/>
</dbReference>
<gene>
    <name evidence="9" type="ORF">CAPTEDRAFT_222053</name>
</gene>
<sequence length="868" mass="97941">MATLVICIEYQEVGICLSTGCMHMHVCEDWVAETCDTTSECIRDHSFTTPHNRKVIRLHDLDPLIEVEGDLKKKLATGDTQPMNQTQSKPTKPTKPTKQSKANIKKKKASRAACNKMIAAAKAKSKTEGSLNNGASTSKSPVKPNNGQNLNNEASTSKVPVKLDNIQNLNEISTSKVPVKLNTNGQNLNNKTSTSKVPVKPNKNGQNLNNLTSAFKAPVKPYTDVNLKNVISASKPNIKGKLDNVNSTSEVPVKTNNEANLKKKPSKTRNAVVNDGRNTRIHRTFRKKNNKMKGFIVTAKEKGKEVLNNLPKENSFMQQSHPSEVSGLEEPEETPLAEVTWEWKDNNGDWQPYGLEEKGVQQDLIESGYQLKDSAGVIVFERNGHLYNLNFHKMMQRNMMTQKEREVRRNPVQDGRAELRRKSYVQKQLPVMSPLWSPMDTRNPQQAALVAISSEQAEFKDVAAHFTNSSDNPKGTFVTEIFRIQNKDLWSRYYNMKVELHEELGDDYNEMILYHGVKNLFDVLSICNQNFDCQLSSDLGNNRPDGAYFSARSELSHMHTAPDAQGHRYMFMATVLVGKYAQYLRGLTMPDPLTLEEEGITYGCVVDSMAQPSTYITYNDDQAYPMYLIQYCDSNQFAIVIDPTEELPDNVEIAQLTSNDDGIPRVISTNFDSGSLESRKHVFGVRLYHRIQPSHPEFARKITGMLLELDDSQLAYLLSDPDTLKDKVDEAVEILKEHEYKVPLKTCGRFDADRSIAVDKNRTSGLSSPFDQMQMSTFFNLVQSLNPEFAGEIVELLLLFEESELLHLLECRRSLRARVEEALEALLQPDYDEIMDFDVAKDCNETRYVFVAEDPAEKPHAVLTGFDS</sequence>